<dbReference type="PIRSF" id="PIRSF005859">
    <property type="entry name" value="PBR"/>
    <property type="match status" value="1"/>
</dbReference>
<dbReference type="Gene3D" id="1.20.1260.100">
    <property type="entry name" value="TspO/MBR protein"/>
    <property type="match status" value="1"/>
</dbReference>
<proteinExistence type="inferred from homology"/>
<dbReference type="EMBL" id="LPWF01000023">
    <property type="protein sequence ID" value="ODR98301.1"/>
    <property type="molecule type" value="Genomic_DNA"/>
</dbReference>
<evidence type="ECO:0000256" key="4">
    <source>
        <dbReference type="ARBA" id="ARBA00022989"/>
    </source>
</evidence>
<dbReference type="PANTHER" id="PTHR10057">
    <property type="entry name" value="PERIPHERAL-TYPE BENZODIAZEPINE RECEPTOR"/>
    <property type="match status" value="1"/>
</dbReference>
<dbReference type="GO" id="GO:0033013">
    <property type="term" value="P:tetrapyrrole metabolic process"/>
    <property type="evidence" value="ECO:0007669"/>
    <property type="project" value="UniProtKB-ARBA"/>
</dbReference>
<evidence type="ECO:0000256" key="3">
    <source>
        <dbReference type="ARBA" id="ARBA00022692"/>
    </source>
</evidence>
<dbReference type="AlphaFoldDB" id="A0A1E3VYF7"/>
<organism evidence="7 8">
    <name type="scientific">Methyloceanibacter superfactus</name>
    <dbReference type="NCBI Taxonomy" id="1774969"/>
    <lineage>
        <taxon>Bacteria</taxon>
        <taxon>Pseudomonadati</taxon>
        <taxon>Pseudomonadota</taxon>
        <taxon>Alphaproteobacteria</taxon>
        <taxon>Hyphomicrobiales</taxon>
        <taxon>Hyphomicrobiaceae</taxon>
        <taxon>Methyloceanibacter</taxon>
    </lineage>
</organism>
<evidence type="ECO:0000256" key="5">
    <source>
        <dbReference type="ARBA" id="ARBA00023136"/>
    </source>
</evidence>
<feature type="transmembrane region" description="Helical" evidence="6">
    <location>
        <begin position="55"/>
        <end position="76"/>
    </location>
</feature>
<dbReference type="Pfam" id="PF03073">
    <property type="entry name" value="TspO_MBR"/>
    <property type="match status" value="1"/>
</dbReference>
<dbReference type="Proteomes" id="UP000094472">
    <property type="component" value="Unassembled WGS sequence"/>
</dbReference>
<keyword evidence="3 6" id="KW-0812">Transmembrane</keyword>
<dbReference type="GO" id="GO:0016020">
    <property type="term" value="C:membrane"/>
    <property type="evidence" value="ECO:0007669"/>
    <property type="project" value="UniProtKB-SubCell"/>
</dbReference>
<evidence type="ECO:0000256" key="2">
    <source>
        <dbReference type="ARBA" id="ARBA00007524"/>
    </source>
</evidence>
<accession>A0A1E3VYF7</accession>
<protein>
    <recommendedName>
        <fullName evidence="9">TspO protein</fullName>
    </recommendedName>
</protein>
<dbReference type="InterPro" id="IPR038330">
    <property type="entry name" value="TspO/MBR-related_sf"/>
</dbReference>
<dbReference type="RefSeq" id="WP_069441523.1">
    <property type="nucleotide sequence ID" value="NZ_LPWF01000023.1"/>
</dbReference>
<dbReference type="PANTHER" id="PTHR10057:SF0">
    <property type="entry name" value="TRANSLOCATOR PROTEIN"/>
    <property type="match status" value="1"/>
</dbReference>
<name>A0A1E3VYF7_9HYPH</name>
<feature type="transmembrane region" description="Helical" evidence="6">
    <location>
        <begin position="140"/>
        <end position="164"/>
    </location>
</feature>
<keyword evidence="5 6" id="KW-0472">Membrane</keyword>
<feature type="transmembrane region" description="Helical" evidence="6">
    <location>
        <begin position="88"/>
        <end position="108"/>
    </location>
</feature>
<evidence type="ECO:0000313" key="7">
    <source>
        <dbReference type="EMBL" id="ODR98301.1"/>
    </source>
</evidence>
<comment type="similarity">
    <text evidence="2">Belongs to the TspO/BZRP family.</text>
</comment>
<dbReference type="STRING" id="1774969.AUC69_10500"/>
<feature type="transmembrane region" description="Helical" evidence="6">
    <location>
        <begin position="114"/>
        <end position="133"/>
    </location>
</feature>
<evidence type="ECO:0000313" key="8">
    <source>
        <dbReference type="Proteomes" id="UP000094472"/>
    </source>
</evidence>
<dbReference type="CDD" id="cd15904">
    <property type="entry name" value="TSPO_MBR"/>
    <property type="match status" value="1"/>
</dbReference>
<comment type="subcellular location">
    <subcellularLocation>
        <location evidence="1">Membrane</location>
        <topology evidence="1">Multi-pass membrane protein</topology>
    </subcellularLocation>
</comment>
<comment type="caution">
    <text evidence="7">The sequence shown here is derived from an EMBL/GenBank/DDBJ whole genome shotgun (WGS) entry which is preliminary data.</text>
</comment>
<sequence>MSAAAEPAFSKRSIIALAVALAVCFAASAIGGALTRPNLDWYATLTKPGFAPPNAVFPIVWTLLYAMMAVAAWLVWRARADASDKKTALVWFGIQLAINVLWSFAFFFMHSPAYGFGVIMALIVAILITLILFDRVSRPAALMLIPYLLWVGFAAGLNFTIWVLNSGYDFSQQAA</sequence>
<reference evidence="7 8" key="1">
    <citation type="journal article" date="2016" name="Environ. Microbiol.">
        <title>New Methyloceanibacter diversity from North Sea sediments includes methanotroph containing solely the soluble methane monooxygenase.</title>
        <authorList>
            <person name="Vekeman B."/>
            <person name="Kerckhof F.M."/>
            <person name="Cremers G."/>
            <person name="de Vos P."/>
            <person name="Vandamme P."/>
            <person name="Boon N."/>
            <person name="Op den Camp H.J."/>
            <person name="Heylen K."/>
        </authorList>
    </citation>
    <scope>NUCLEOTIDE SEQUENCE [LARGE SCALE GENOMIC DNA]</scope>
    <source>
        <strain evidence="7 8">R-67175</strain>
    </source>
</reference>
<dbReference type="InterPro" id="IPR004307">
    <property type="entry name" value="TspO_MBR"/>
</dbReference>
<keyword evidence="4 6" id="KW-1133">Transmembrane helix</keyword>
<gene>
    <name evidence="7" type="ORF">AUC69_10500</name>
</gene>
<dbReference type="OrthoDB" id="9795496at2"/>
<dbReference type="FunFam" id="1.20.1260.100:FF:000001">
    <property type="entry name" value="translocator protein 2"/>
    <property type="match status" value="1"/>
</dbReference>
<evidence type="ECO:0000256" key="6">
    <source>
        <dbReference type="SAM" id="Phobius"/>
    </source>
</evidence>
<keyword evidence="8" id="KW-1185">Reference proteome</keyword>
<evidence type="ECO:0008006" key="9">
    <source>
        <dbReference type="Google" id="ProtNLM"/>
    </source>
</evidence>
<evidence type="ECO:0000256" key="1">
    <source>
        <dbReference type="ARBA" id="ARBA00004141"/>
    </source>
</evidence>